<gene>
    <name evidence="8" type="ORF">NF556_03110</name>
</gene>
<keyword evidence="4" id="KW-1133">Transmembrane helix</keyword>
<evidence type="ECO:0000256" key="1">
    <source>
        <dbReference type="ARBA" id="ARBA00004141"/>
    </source>
</evidence>
<evidence type="ECO:0000256" key="5">
    <source>
        <dbReference type="ARBA" id="ARBA00023136"/>
    </source>
</evidence>
<dbReference type="Pfam" id="PF03073">
    <property type="entry name" value="TspO_MBR"/>
    <property type="match status" value="1"/>
</dbReference>
<dbReference type="CDD" id="cd15904">
    <property type="entry name" value="TSPO_MBR"/>
    <property type="match status" value="1"/>
</dbReference>
<keyword evidence="9" id="KW-1185">Reference proteome</keyword>
<name>A0ABY4YVA1_9MICO</name>
<comment type="similarity">
    <text evidence="2">Belongs to the TspO/BZRP family.</text>
</comment>
<evidence type="ECO:0000313" key="9">
    <source>
        <dbReference type="Proteomes" id="UP001056455"/>
    </source>
</evidence>
<keyword evidence="5" id="KW-0472">Membrane</keyword>
<keyword evidence="3" id="KW-0812">Transmembrane</keyword>
<sequence>MRALVTGATGYVGGLLVPRLLEAGWQVRVLTRDASRLNPDWRDQVHVIEGDATSAADLDTALAADDREPLDVAYYLLHSMDGRGDFADRDRQLAEGFGAATLRAGVRRLVYLSGLHPDGELSAHLASRVEVGRILLDSGVPTAVLQAATIIGDGSVSFAMLRHLTTRLPAMVAPKWLRNLIQPIAVEDVLHYLVAAAGLPDQVNRTFDIGGPDVLSYAQMMQIFAEETGQRRRLIVTVPVLTPHLASHWVGLVTPVDAGVAKPLVGSLVHEVVCQEDDLDHRVGPPPGGQTPYRAAVRKAMAGVAPDTALRRTAQVVTAVTLAAVAGSAATDPGSQWYRSLAKPAWQPPSLAFPVVWTGLYADLAAVATATLIDLDQQVDLEQQDWSAATDAQSGQEGPRGGPARPDAARATGFERALLINLALNAAWSASFFRARRPALATMHSALLTVSAVDLARRAGTVSTRRGWQLAPYPAWCGFATALSVSLARRNR</sequence>
<comment type="subcellular location">
    <subcellularLocation>
        <location evidence="1">Membrane</location>
        <topology evidence="1">Multi-pass membrane protein</topology>
    </subcellularLocation>
</comment>
<dbReference type="PANTHER" id="PTHR10057">
    <property type="entry name" value="PERIPHERAL-TYPE BENZODIAZEPINE RECEPTOR"/>
    <property type="match status" value="1"/>
</dbReference>
<accession>A0ABY4YVA1</accession>
<dbReference type="SUPFAM" id="SSF51735">
    <property type="entry name" value="NAD(P)-binding Rossmann-fold domains"/>
    <property type="match status" value="1"/>
</dbReference>
<dbReference type="EMBL" id="CP099489">
    <property type="protein sequence ID" value="USQ80663.1"/>
    <property type="molecule type" value="Genomic_DNA"/>
</dbReference>
<dbReference type="PANTHER" id="PTHR10057:SF0">
    <property type="entry name" value="TRANSLOCATOR PROTEIN"/>
    <property type="match status" value="1"/>
</dbReference>
<dbReference type="Proteomes" id="UP001056455">
    <property type="component" value="Chromosome"/>
</dbReference>
<dbReference type="Pfam" id="PF13460">
    <property type="entry name" value="NAD_binding_10"/>
    <property type="match status" value="1"/>
</dbReference>
<feature type="compositionally biased region" description="Polar residues" evidence="6">
    <location>
        <begin position="386"/>
        <end position="396"/>
    </location>
</feature>
<protein>
    <submittedName>
        <fullName evidence="8">Tryptophan-rich sensory protein</fullName>
    </submittedName>
</protein>
<organism evidence="8 9">
    <name type="scientific">Ornithinimicrobium faecis</name>
    <dbReference type="NCBI Taxonomy" id="2934158"/>
    <lineage>
        <taxon>Bacteria</taxon>
        <taxon>Bacillati</taxon>
        <taxon>Actinomycetota</taxon>
        <taxon>Actinomycetes</taxon>
        <taxon>Micrococcales</taxon>
        <taxon>Ornithinimicrobiaceae</taxon>
        <taxon>Ornithinimicrobium</taxon>
    </lineage>
</organism>
<dbReference type="InterPro" id="IPR004307">
    <property type="entry name" value="TspO_MBR"/>
</dbReference>
<evidence type="ECO:0000256" key="2">
    <source>
        <dbReference type="ARBA" id="ARBA00007524"/>
    </source>
</evidence>
<feature type="domain" description="NAD(P)-binding" evidence="7">
    <location>
        <begin position="7"/>
        <end position="122"/>
    </location>
</feature>
<dbReference type="Gene3D" id="1.20.1260.100">
    <property type="entry name" value="TspO/MBR protein"/>
    <property type="match status" value="1"/>
</dbReference>
<evidence type="ECO:0000259" key="7">
    <source>
        <dbReference type="Pfam" id="PF13460"/>
    </source>
</evidence>
<dbReference type="InterPro" id="IPR016040">
    <property type="entry name" value="NAD(P)-bd_dom"/>
</dbReference>
<proteinExistence type="inferred from homology"/>
<dbReference type="InterPro" id="IPR036291">
    <property type="entry name" value="NAD(P)-bd_dom_sf"/>
</dbReference>
<evidence type="ECO:0000256" key="4">
    <source>
        <dbReference type="ARBA" id="ARBA00022989"/>
    </source>
</evidence>
<dbReference type="InterPro" id="IPR038330">
    <property type="entry name" value="TspO/MBR-related_sf"/>
</dbReference>
<evidence type="ECO:0000256" key="3">
    <source>
        <dbReference type="ARBA" id="ARBA00022692"/>
    </source>
</evidence>
<reference evidence="8" key="1">
    <citation type="submission" date="2022-06" db="EMBL/GenBank/DDBJ databases">
        <title>Ornithinimicrobium HY1793.</title>
        <authorList>
            <person name="Huang Y."/>
        </authorList>
    </citation>
    <scope>NUCLEOTIDE SEQUENCE</scope>
    <source>
        <strain evidence="8">HY1793</strain>
    </source>
</reference>
<dbReference type="Gene3D" id="3.40.50.720">
    <property type="entry name" value="NAD(P)-binding Rossmann-like Domain"/>
    <property type="match status" value="1"/>
</dbReference>
<dbReference type="RefSeq" id="WP_252594041.1">
    <property type="nucleotide sequence ID" value="NZ_CP099489.1"/>
</dbReference>
<evidence type="ECO:0000256" key="6">
    <source>
        <dbReference type="SAM" id="MobiDB-lite"/>
    </source>
</evidence>
<feature type="region of interest" description="Disordered" evidence="6">
    <location>
        <begin position="385"/>
        <end position="408"/>
    </location>
</feature>
<evidence type="ECO:0000313" key="8">
    <source>
        <dbReference type="EMBL" id="USQ80663.1"/>
    </source>
</evidence>